<proteinExistence type="predicted"/>
<name>A0A7J8TCZ1_GOSDV</name>
<feature type="compositionally biased region" description="Polar residues" evidence="1">
    <location>
        <begin position="229"/>
        <end position="241"/>
    </location>
</feature>
<feature type="compositionally biased region" description="Basic residues" evidence="1">
    <location>
        <begin position="29"/>
        <end position="38"/>
    </location>
</feature>
<gene>
    <name evidence="2" type="ORF">Godav_024757</name>
</gene>
<feature type="compositionally biased region" description="Gly residues" evidence="1">
    <location>
        <begin position="16"/>
        <end position="25"/>
    </location>
</feature>
<evidence type="ECO:0000313" key="2">
    <source>
        <dbReference type="EMBL" id="MBA0636023.1"/>
    </source>
</evidence>
<feature type="compositionally biased region" description="Basic and acidic residues" evidence="1">
    <location>
        <begin position="117"/>
        <end position="134"/>
    </location>
</feature>
<feature type="region of interest" description="Disordered" evidence="1">
    <location>
        <begin position="218"/>
        <end position="241"/>
    </location>
</feature>
<protein>
    <submittedName>
        <fullName evidence="2">Uncharacterized protein</fullName>
    </submittedName>
</protein>
<sequence length="241" mass="26722">MSVCEMGHNEDIADGNGNGDDGGNGKLRVEKKKPKRKRDKLKCFLCDGSHMLKKCLKKFALKEKLVGKALILGSSARGVKTKEAKSKKKPVEYFFCHGPHRLQKCPRKSVISGNDGSYKEPKKLGSSKRKVEGKRAKRSKKKRVKCFLCYGPHELRNCPKQAGVKGKVTSELGESSKGLPPKEEVILPSNLKGNVTMKTVKLRLMRLELSEASELVESSKKRSDACGTVDQSKCKSTFRTL</sequence>
<reference evidence="2 3" key="1">
    <citation type="journal article" date="2019" name="Genome Biol. Evol.">
        <title>Insights into the evolution of the New World diploid cottons (Gossypium, subgenus Houzingenia) based on genome sequencing.</title>
        <authorList>
            <person name="Grover C.E."/>
            <person name="Arick M.A. 2nd"/>
            <person name="Thrash A."/>
            <person name="Conover J.L."/>
            <person name="Sanders W.S."/>
            <person name="Peterson D.G."/>
            <person name="Frelichowski J.E."/>
            <person name="Scheffler J.A."/>
            <person name="Scheffler B.E."/>
            <person name="Wendel J.F."/>
        </authorList>
    </citation>
    <scope>NUCLEOTIDE SEQUENCE [LARGE SCALE GENOMIC DNA]</scope>
    <source>
        <strain evidence="2">27</strain>
        <tissue evidence="2">Leaf</tissue>
    </source>
</reference>
<dbReference type="Proteomes" id="UP000593561">
    <property type="component" value="Unassembled WGS sequence"/>
</dbReference>
<feature type="region of interest" description="Disordered" evidence="1">
    <location>
        <begin position="106"/>
        <end position="138"/>
    </location>
</feature>
<keyword evidence="3" id="KW-1185">Reference proteome</keyword>
<organism evidence="2 3">
    <name type="scientific">Gossypium davidsonii</name>
    <name type="common">Davidson's cotton</name>
    <name type="synonym">Gossypium klotzschianum subsp. davidsonii</name>
    <dbReference type="NCBI Taxonomy" id="34287"/>
    <lineage>
        <taxon>Eukaryota</taxon>
        <taxon>Viridiplantae</taxon>
        <taxon>Streptophyta</taxon>
        <taxon>Embryophyta</taxon>
        <taxon>Tracheophyta</taxon>
        <taxon>Spermatophyta</taxon>
        <taxon>Magnoliopsida</taxon>
        <taxon>eudicotyledons</taxon>
        <taxon>Gunneridae</taxon>
        <taxon>Pentapetalae</taxon>
        <taxon>rosids</taxon>
        <taxon>malvids</taxon>
        <taxon>Malvales</taxon>
        <taxon>Malvaceae</taxon>
        <taxon>Malvoideae</taxon>
        <taxon>Gossypium</taxon>
    </lineage>
</organism>
<comment type="caution">
    <text evidence="2">The sequence shown here is derived from an EMBL/GenBank/DDBJ whole genome shotgun (WGS) entry which is preliminary data.</text>
</comment>
<feature type="region of interest" description="Disordered" evidence="1">
    <location>
        <begin position="1"/>
        <end position="38"/>
    </location>
</feature>
<evidence type="ECO:0000256" key="1">
    <source>
        <dbReference type="SAM" id="MobiDB-lite"/>
    </source>
</evidence>
<accession>A0A7J8TCZ1</accession>
<dbReference type="EMBL" id="JABFAC010244088">
    <property type="protein sequence ID" value="MBA0636023.1"/>
    <property type="molecule type" value="Genomic_DNA"/>
</dbReference>
<dbReference type="AlphaFoldDB" id="A0A7J8TCZ1"/>
<evidence type="ECO:0000313" key="3">
    <source>
        <dbReference type="Proteomes" id="UP000593561"/>
    </source>
</evidence>